<dbReference type="OrthoDB" id="8370150at2"/>
<feature type="domain" description="Lipocalin-like" evidence="2">
    <location>
        <begin position="38"/>
        <end position="171"/>
    </location>
</feature>
<gene>
    <name evidence="3" type="ORF">DVR09_05495</name>
</gene>
<accession>A0A345YD67</accession>
<evidence type="ECO:0000313" key="4">
    <source>
        <dbReference type="Proteomes" id="UP000254508"/>
    </source>
</evidence>
<feature type="compositionally biased region" description="Polar residues" evidence="1">
    <location>
        <begin position="7"/>
        <end position="17"/>
    </location>
</feature>
<dbReference type="EMBL" id="CP031357">
    <property type="protein sequence ID" value="AXK41869.1"/>
    <property type="molecule type" value="Genomic_DNA"/>
</dbReference>
<name>A0A345YD67_9SPHN</name>
<dbReference type="Pfam" id="PF13924">
    <property type="entry name" value="Lipocalin_5"/>
    <property type="match status" value="1"/>
</dbReference>
<reference evidence="4" key="1">
    <citation type="submission" date="2018-07" db="EMBL/GenBank/DDBJ databases">
        <title>Genome sequence of Erythrobacter strain YH-07, an antagonistic bacterium isolated from Yellow Sea.</title>
        <authorList>
            <person name="Tang T."/>
            <person name="Liu Q."/>
            <person name="Sun X."/>
        </authorList>
    </citation>
    <scope>NUCLEOTIDE SEQUENCE [LARGE SCALE GENOMIC DNA]</scope>
    <source>
        <strain evidence="4">YH-07</strain>
    </source>
</reference>
<protein>
    <recommendedName>
        <fullName evidence="2">Lipocalin-like domain-containing protein</fullName>
    </recommendedName>
</protein>
<dbReference type="KEGG" id="err:DVR09_05495"/>
<evidence type="ECO:0000259" key="2">
    <source>
        <dbReference type="Pfam" id="PF13924"/>
    </source>
</evidence>
<dbReference type="AlphaFoldDB" id="A0A345YD67"/>
<sequence length="174" mass="19163">MPALPTLPSSPVGSASSRAADRPRVRRWPMPHKPEDFIGAWKLVDWRIEYDDGGVTRPFGERAQGYIVYSADGTMTASIAKGDRQKFGIANARNAASAQKSAAFDSYFHYAGPWRIEGEEVVHEVAMSLNPDMTGTEQRRLAQFDGQGGLILSAYEDIGQGRSRHHILQWSSAA</sequence>
<dbReference type="InterPro" id="IPR024311">
    <property type="entry name" value="Lipocalin-like"/>
</dbReference>
<feature type="region of interest" description="Disordered" evidence="1">
    <location>
        <begin position="1"/>
        <end position="29"/>
    </location>
</feature>
<dbReference type="Proteomes" id="UP000254508">
    <property type="component" value="Chromosome"/>
</dbReference>
<evidence type="ECO:0000256" key="1">
    <source>
        <dbReference type="SAM" id="MobiDB-lite"/>
    </source>
</evidence>
<keyword evidence="4" id="KW-1185">Reference proteome</keyword>
<proteinExistence type="predicted"/>
<evidence type="ECO:0000313" key="3">
    <source>
        <dbReference type="EMBL" id="AXK41869.1"/>
    </source>
</evidence>
<organism evidence="3 4">
    <name type="scientific">Erythrobacter aureus</name>
    <dbReference type="NCBI Taxonomy" id="2182384"/>
    <lineage>
        <taxon>Bacteria</taxon>
        <taxon>Pseudomonadati</taxon>
        <taxon>Pseudomonadota</taxon>
        <taxon>Alphaproteobacteria</taxon>
        <taxon>Sphingomonadales</taxon>
        <taxon>Erythrobacteraceae</taxon>
        <taxon>Erythrobacter/Porphyrobacter group</taxon>
        <taxon>Erythrobacter</taxon>
    </lineage>
</organism>